<dbReference type="PROSITE" id="PS50928">
    <property type="entry name" value="ABC_TM1"/>
    <property type="match status" value="1"/>
</dbReference>
<evidence type="ECO:0000256" key="2">
    <source>
        <dbReference type="ARBA" id="ARBA00022448"/>
    </source>
</evidence>
<evidence type="ECO:0000256" key="6">
    <source>
        <dbReference type="ARBA" id="ARBA00023136"/>
    </source>
</evidence>
<feature type="domain" description="ABC transmembrane type-1" evidence="8">
    <location>
        <begin position="75"/>
        <end position="279"/>
    </location>
</feature>
<keyword evidence="5 7" id="KW-1133">Transmembrane helix</keyword>
<dbReference type="Pfam" id="PF00528">
    <property type="entry name" value="BPD_transp_1"/>
    <property type="match status" value="1"/>
</dbReference>
<dbReference type="Gene3D" id="1.10.3720.10">
    <property type="entry name" value="MetI-like"/>
    <property type="match status" value="1"/>
</dbReference>
<dbReference type="GeneID" id="97989768"/>
<dbReference type="RefSeq" id="WP_117545519.1">
    <property type="nucleotide sequence ID" value="NZ_QVLV01000024.1"/>
</dbReference>
<dbReference type="PANTHER" id="PTHR43744">
    <property type="entry name" value="ABC TRANSPORTER PERMEASE PROTEIN MG189-RELATED-RELATED"/>
    <property type="match status" value="1"/>
</dbReference>
<feature type="transmembrane region" description="Helical" evidence="7">
    <location>
        <begin position="9"/>
        <end position="33"/>
    </location>
</feature>
<feature type="transmembrane region" description="Helical" evidence="7">
    <location>
        <begin position="188"/>
        <end position="209"/>
    </location>
</feature>
<feature type="transmembrane region" description="Helical" evidence="7">
    <location>
        <begin position="72"/>
        <end position="101"/>
    </location>
</feature>
<reference evidence="9" key="1">
    <citation type="submission" date="2018-08" db="EMBL/GenBank/DDBJ databases">
        <title>A genome reference for cultivated species of the human gut microbiota.</title>
        <authorList>
            <person name="Zou Y."/>
            <person name="Xue W."/>
            <person name="Luo G."/>
        </authorList>
    </citation>
    <scope>NUCLEOTIDE SEQUENCE [LARGE SCALE GENOMIC DNA]</scope>
    <source>
        <strain evidence="9">TF05-5AC</strain>
    </source>
</reference>
<comment type="subcellular location">
    <subcellularLocation>
        <location evidence="1 7">Cell membrane</location>
        <topology evidence="1 7">Multi-pass membrane protein</topology>
    </subcellularLocation>
</comment>
<evidence type="ECO:0000256" key="3">
    <source>
        <dbReference type="ARBA" id="ARBA00022475"/>
    </source>
</evidence>
<evidence type="ECO:0000313" key="10">
    <source>
        <dbReference type="Proteomes" id="UP000260812"/>
    </source>
</evidence>
<dbReference type="InterPro" id="IPR000515">
    <property type="entry name" value="MetI-like"/>
</dbReference>
<evidence type="ECO:0000256" key="4">
    <source>
        <dbReference type="ARBA" id="ARBA00022692"/>
    </source>
</evidence>
<dbReference type="GO" id="GO:0055085">
    <property type="term" value="P:transmembrane transport"/>
    <property type="evidence" value="ECO:0007669"/>
    <property type="project" value="InterPro"/>
</dbReference>
<evidence type="ECO:0000256" key="1">
    <source>
        <dbReference type="ARBA" id="ARBA00004651"/>
    </source>
</evidence>
<dbReference type="GO" id="GO:0005886">
    <property type="term" value="C:plasma membrane"/>
    <property type="evidence" value="ECO:0007669"/>
    <property type="project" value="UniProtKB-SubCell"/>
</dbReference>
<feature type="transmembrane region" description="Helical" evidence="7">
    <location>
        <begin position="113"/>
        <end position="130"/>
    </location>
</feature>
<evidence type="ECO:0000256" key="7">
    <source>
        <dbReference type="RuleBase" id="RU363032"/>
    </source>
</evidence>
<keyword evidence="10" id="KW-1185">Reference proteome</keyword>
<dbReference type="PANTHER" id="PTHR43744:SF9">
    <property type="entry name" value="POLYGALACTURONAN_RHAMNOGALACTURONAN TRANSPORT SYSTEM PERMEASE PROTEIN YTCP"/>
    <property type="match status" value="1"/>
</dbReference>
<accession>A0A3E3HXE2</accession>
<feature type="transmembrane region" description="Helical" evidence="7">
    <location>
        <begin position="142"/>
        <end position="159"/>
    </location>
</feature>
<feature type="transmembrane region" description="Helical" evidence="7">
    <location>
        <begin position="260"/>
        <end position="279"/>
    </location>
</feature>
<name>A0A3E3HXE2_9FIRM</name>
<keyword evidence="2 7" id="KW-0813">Transport</keyword>
<proteinExistence type="inferred from homology"/>
<keyword evidence="6 7" id="KW-0472">Membrane</keyword>
<dbReference type="SUPFAM" id="SSF161098">
    <property type="entry name" value="MetI-like"/>
    <property type="match status" value="1"/>
</dbReference>
<gene>
    <name evidence="9" type="ORF">DXC51_23660</name>
</gene>
<evidence type="ECO:0000256" key="5">
    <source>
        <dbReference type="ARBA" id="ARBA00022989"/>
    </source>
</evidence>
<organism evidence="9 10">
    <name type="scientific">Eisenbergiella massiliensis</name>
    <dbReference type="NCBI Taxonomy" id="1720294"/>
    <lineage>
        <taxon>Bacteria</taxon>
        <taxon>Bacillati</taxon>
        <taxon>Bacillota</taxon>
        <taxon>Clostridia</taxon>
        <taxon>Lachnospirales</taxon>
        <taxon>Lachnospiraceae</taxon>
        <taxon>Eisenbergiella</taxon>
    </lineage>
</organism>
<comment type="similarity">
    <text evidence="7">Belongs to the binding-protein-dependent transport system permease family.</text>
</comment>
<keyword evidence="4 7" id="KW-0812">Transmembrane</keyword>
<dbReference type="InterPro" id="IPR035906">
    <property type="entry name" value="MetI-like_sf"/>
</dbReference>
<dbReference type="EMBL" id="QVLV01000024">
    <property type="protein sequence ID" value="RGE56490.1"/>
    <property type="molecule type" value="Genomic_DNA"/>
</dbReference>
<dbReference type="AlphaFoldDB" id="A0A3E3HXE2"/>
<keyword evidence="3" id="KW-1003">Cell membrane</keyword>
<dbReference type="CDD" id="cd06261">
    <property type="entry name" value="TM_PBP2"/>
    <property type="match status" value="1"/>
</dbReference>
<dbReference type="Proteomes" id="UP000260812">
    <property type="component" value="Unassembled WGS sequence"/>
</dbReference>
<protein>
    <submittedName>
        <fullName evidence="9">Carbohydrate ABC transporter permease</fullName>
    </submittedName>
</protein>
<comment type="caution">
    <text evidence="9">The sequence shown here is derived from an EMBL/GenBank/DDBJ whole genome shotgun (WGS) entry which is preliminary data.</text>
</comment>
<evidence type="ECO:0000313" key="9">
    <source>
        <dbReference type="EMBL" id="RGE56490.1"/>
    </source>
</evidence>
<sequence>MKNKDKSKIIIKTAAILIVTLEALICIVPFYLIVAASFMTESEIITRGFSFWPKELSMGAYELVFRVPKTIIQAYGVSTFVTAAGTALGLFFTTMMAYVLSRTTCRYRDKMSFFIYFTTLFSGGMIPGYIWTTEYLHLKDNIWVLILPLMLSSWNILLMRNFMKGIPEEIAEAATIDGAGEFQVFYKFYLPLSKAGLATIDLFIALMYWNNWYQAMLYINNEKLYPLQYLLYNMQTSMDGIKKAAAIANVPSYEMPTESFKMAMAVVATGPIVLLYPFVQKYFVKGLTVGAVKG</sequence>
<evidence type="ECO:0000259" key="8">
    <source>
        <dbReference type="PROSITE" id="PS50928"/>
    </source>
</evidence>